<name>A0A9X2EBB9_9NOCA</name>
<sequence length="261" mass="29584">MSRSWKFSGFDFYVLWQDATGDRLPWPFFYTNRMDTIDEFEKMRLEARERLRRELDPYFGEVLAAFAQPDIWIAVNGWDGRKPREPKGLVRIRAARRGDRGWLIIQETGGTYWDASGFTVTEGGAVALADDLVAALPAAGPGKGNDLILPERGGTDELDFSVGRSAVHDSFDETVTDRAQRFLDTVPVCTGSIDIEQGRSIFGPRGLTRHRLTWRDLEGDGRYVIDDQHPPVARPSDDKRMISLINGRIAEIIRAIKDERR</sequence>
<evidence type="ECO:0000256" key="2">
    <source>
        <dbReference type="ARBA" id="ARBA00006411"/>
    </source>
</evidence>
<reference evidence="5" key="1">
    <citation type="submission" date="2022-06" db="EMBL/GenBank/DDBJ databases">
        <title>Novel species in genus nocardia.</title>
        <authorList>
            <person name="Li F."/>
        </authorList>
    </citation>
    <scope>NUCLEOTIDE SEQUENCE</scope>
    <source>
        <strain evidence="5">CDC141</strain>
    </source>
</reference>
<keyword evidence="4" id="KW-0143">Chaperone</keyword>
<gene>
    <name evidence="5" type="ORF">NDR86_21630</name>
</gene>
<organism evidence="5 6">
    <name type="scientific">Nocardia pulmonis</name>
    <dbReference type="NCBI Taxonomy" id="2951408"/>
    <lineage>
        <taxon>Bacteria</taxon>
        <taxon>Bacillati</taxon>
        <taxon>Actinomycetota</taxon>
        <taxon>Actinomycetes</taxon>
        <taxon>Mycobacteriales</taxon>
        <taxon>Nocardiaceae</taxon>
        <taxon>Nocardia</taxon>
    </lineage>
</organism>
<dbReference type="Proteomes" id="UP001139157">
    <property type="component" value="Unassembled WGS sequence"/>
</dbReference>
<evidence type="ECO:0000313" key="6">
    <source>
        <dbReference type="Proteomes" id="UP001139157"/>
    </source>
</evidence>
<dbReference type="AlphaFoldDB" id="A0A9X2EBB9"/>
<evidence type="ECO:0000256" key="3">
    <source>
        <dbReference type="ARBA" id="ARBA00022490"/>
    </source>
</evidence>
<dbReference type="InterPro" id="IPR025734">
    <property type="entry name" value="EspG"/>
</dbReference>
<proteinExistence type="inferred from homology"/>
<protein>
    <submittedName>
        <fullName evidence="5">ESX secretion-associated protein EspG</fullName>
    </submittedName>
</protein>
<dbReference type="EMBL" id="JAMRXG010000009">
    <property type="protein sequence ID" value="MCM6776088.1"/>
    <property type="molecule type" value="Genomic_DNA"/>
</dbReference>
<comment type="subcellular location">
    <subcellularLocation>
        <location evidence="1">Cytoplasm</location>
    </subcellularLocation>
</comment>
<evidence type="ECO:0000256" key="1">
    <source>
        <dbReference type="ARBA" id="ARBA00004496"/>
    </source>
</evidence>
<comment type="similarity">
    <text evidence="2">Belongs to the EspG family.</text>
</comment>
<keyword evidence="3" id="KW-0963">Cytoplasm</keyword>
<dbReference type="Pfam" id="PF14011">
    <property type="entry name" value="ESX-1_EspG"/>
    <property type="match status" value="1"/>
</dbReference>
<keyword evidence="6" id="KW-1185">Reference proteome</keyword>
<accession>A0A9X2EBB9</accession>
<evidence type="ECO:0000313" key="5">
    <source>
        <dbReference type="EMBL" id="MCM6776088.1"/>
    </source>
</evidence>
<evidence type="ECO:0000256" key="4">
    <source>
        <dbReference type="ARBA" id="ARBA00023186"/>
    </source>
</evidence>
<dbReference type="RefSeq" id="WP_251914402.1">
    <property type="nucleotide sequence ID" value="NZ_JAMRXG010000009.1"/>
</dbReference>
<comment type="caution">
    <text evidence="5">The sequence shown here is derived from an EMBL/GenBank/DDBJ whole genome shotgun (WGS) entry which is preliminary data.</text>
</comment>